<dbReference type="InterPro" id="IPR007110">
    <property type="entry name" value="Ig-like_dom"/>
</dbReference>
<keyword evidence="16" id="KW-1185">Reference proteome</keyword>
<dbReference type="Gene3D" id="2.60.40.10">
    <property type="entry name" value="Immunoglobulins"/>
    <property type="match status" value="5"/>
</dbReference>
<dbReference type="InterPro" id="IPR055414">
    <property type="entry name" value="LRR_R13L4/SHOC2-like"/>
</dbReference>
<keyword evidence="3" id="KW-0433">Leucine-rich repeat</keyword>
<evidence type="ECO:0000256" key="3">
    <source>
        <dbReference type="ARBA" id="ARBA00022614"/>
    </source>
</evidence>
<feature type="domain" description="Ig-like" evidence="14">
    <location>
        <begin position="673"/>
        <end position="753"/>
    </location>
</feature>
<keyword evidence="2" id="KW-1003">Cell membrane</keyword>
<feature type="domain" description="Ig-like" evidence="14">
    <location>
        <begin position="1031"/>
        <end position="1104"/>
    </location>
</feature>
<gene>
    <name evidence="15" type="ORF">SAMN05444380_12347</name>
</gene>
<keyword evidence="8" id="KW-0472">Membrane</keyword>
<dbReference type="EMBL" id="FONA01000023">
    <property type="protein sequence ID" value="SFE94324.1"/>
    <property type="molecule type" value="Genomic_DNA"/>
</dbReference>
<dbReference type="PROSITE" id="PS51450">
    <property type="entry name" value="LRR"/>
    <property type="match status" value="8"/>
</dbReference>
<dbReference type="SUPFAM" id="SSF52058">
    <property type="entry name" value="L domain-like"/>
    <property type="match status" value="5"/>
</dbReference>
<evidence type="ECO:0000256" key="7">
    <source>
        <dbReference type="ARBA" id="ARBA00022989"/>
    </source>
</evidence>
<evidence type="ECO:0000256" key="10">
    <source>
        <dbReference type="ARBA" id="ARBA00023170"/>
    </source>
</evidence>
<evidence type="ECO:0000256" key="6">
    <source>
        <dbReference type="ARBA" id="ARBA00022737"/>
    </source>
</evidence>
<dbReference type="Pfam" id="PF12799">
    <property type="entry name" value="LRR_4"/>
    <property type="match status" value="1"/>
</dbReference>
<dbReference type="Pfam" id="PF13927">
    <property type="entry name" value="Ig_3"/>
    <property type="match status" value="1"/>
</dbReference>
<dbReference type="NCBIfam" id="TIGR04183">
    <property type="entry name" value="Por_Secre_tail"/>
    <property type="match status" value="1"/>
</dbReference>
<dbReference type="SMART" id="SM00364">
    <property type="entry name" value="LRR_BAC"/>
    <property type="match status" value="11"/>
</dbReference>
<accession>A0A1I2EML1</accession>
<feature type="signal peptide" evidence="13">
    <location>
        <begin position="1"/>
        <end position="21"/>
    </location>
</feature>
<evidence type="ECO:0000256" key="8">
    <source>
        <dbReference type="ARBA" id="ARBA00023136"/>
    </source>
</evidence>
<evidence type="ECO:0000256" key="5">
    <source>
        <dbReference type="ARBA" id="ARBA00022729"/>
    </source>
</evidence>
<dbReference type="FunFam" id="3.80.10.10:FF:000095">
    <property type="entry name" value="LRR receptor-like serine/threonine-protein kinase GSO1"/>
    <property type="match status" value="5"/>
</dbReference>
<dbReference type="InterPro" id="IPR036179">
    <property type="entry name" value="Ig-like_dom_sf"/>
</dbReference>
<dbReference type="Pfam" id="PF18962">
    <property type="entry name" value="Por_Secre_tail"/>
    <property type="match status" value="1"/>
</dbReference>
<dbReference type="SMART" id="SM00408">
    <property type="entry name" value="IGc2"/>
    <property type="match status" value="5"/>
</dbReference>
<dbReference type="InParanoid" id="A0A1I2EML1"/>
<reference evidence="15 16" key="1">
    <citation type="submission" date="2016-10" db="EMBL/GenBank/DDBJ databases">
        <authorList>
            <person name="de Groot N.N."/>
        </authorList>
    </citation>
    <scope>NUCLEOTIDE SEQUENCE [LARGE SCALE GENOMIC DNA]</scope>
    <source>
        <strain evidence="15 16">DSM 19012</strain>
    </source>
</reference>
<dbReference type="GO" id="GO:0005886">
    <property type="term" value="C:plasma membrane"/>
    <property type="evidence" value="ECO:0007669"/>
    <property type="project" value="UniProtKB-SubCell"/>
</dbReference>
<evidence type="ECO:0000256" key="12">
    <source>
        <dbReference type="ARBA" id="ARBA00037847"/>
    </source>
</evidence>
<sequence length="1880" mass="210967">MNFIMKNYLLIFLVFFSLNKAANTKNFAAFSHNDYNGIKSFHELSPPIFSGETDSEDSSLTDSGSRETDSLALVALYNQNGGENWTNKENWLTGPLDTWENVTIEDGRVIALELSKNNLTGEWCNELTNLSELRILDLSFNDISGSLSSDIEKLTNLDTLNLYSNNFSGNLPPEIGSLTNLTFLALDYNNFSGELPGSIGNLSQLNYLYLSSNKFSGEIPQEIGNLTNLIALNLRYNDLTGEIPETIGNLINLETLELQYNELSGTIPETINDLTSLEYLNLASNNFTGTFPNISNLSQLYYLAISNNNFTELPYLSGSIASISKLYLQYNYFTFEDLEPLMDDAPSFFYYSPQNLSYKDTSIIVKPGDALTLDFEVGGSQNKYVWYRNDVKVDSTGHTLSIEDVDETTSGIYHCEVTNELVPNLTIRSGNFDVFVRFQANTTDSLALVALYNQNGGENWTKKENWLSGPMDTWENVTVVNGRVTELKLNTNKLTGEWCSDLLNLSELKILDLSHNDLSGSLPSDIDTLTNLTYLNLENNDFSGEIPEAFGHLTNLETLKLNSNDLSGEIPQSIGNLNKLETLNLSYNDLSGTIPETFNNLTSLKSLYLTYNNFSGVFPDISNLSQISYLHLDNNHFSDIPYLSASITSMFSLYLHNNYFTFEDLEPIMDDSPTIFYYSPQNLSYKDTSIIIKPGDALTLDFEVGGSQNKYVWYRNDVKIDSTGHTLSIESADETTSGIYYCEVTNELAPKLTIRSGNFDVFVKFPVNTTDSLALVALYNQCGGEIWKNKENWLTGPLDTWENVTVENGRVTELNLKNNNLSGEWCSDLFNLSELRILDLSSNDITDSLPADIEKLTKLNTLKLNSNNLTGTLPPEIGNLKNLNYLGLSYNDFSGEIPSAIGNLKELKSLYFNNNNFTGTIPETIGSLTNLEYLDLSFNSLSGTIPESINNLLSLKYLYLTFNNFSGIFPDISNLTQLRYLYLYNNELTDIPYLKGSLSSLSGLYIQNNYLSFGDLEPLMDDAPSFFNYSPQKLSVEDTSIIVNAGEPLTLDFIVDGTQNKYVWYRNDVKIDSTDHTLTIEKADTITLGTYYCEVTNELVPKLTLRSGDFNVNVRFPVNTTDSLALVALYNQCGGENWKNKENWLTGPLDTWENVKVEYGRVTELHLNNNNLSGEWCSDLFNLSELRILDLSSNDITDSLPADIEKLTKLNTLKLNSNNLSGTLPPEIGNLKNLNYLDLSKNDFSGEIPSAIGNLKELKSLYFNNNNFTGTIPETIGSLTNLEYLDLSFNSLSGTIPESINNLLSLKYLSLTYNNFSGIFPDISNLTQLRYLFLYNNELTDIPYLKGSLSSLISLYIQNNYLSFGDLEPLMDDTPTIFIYSPQKLSVEDTSIIVGPGDTVTLDFMVDGSQNKYVWYREDVKIDSTGHTLTIEDADTTTSALYYCEVTNELVPKLTFRSGNFNVFVRFPVNTTDSLALVALYNQNGGESWHSKTNWLSGSVDTWENVTVFNGRVTGLNMPSNNLTGQWCSDLSNLSELRVLNLLSNNLSGNIPDNISNLKKLETLDLRNNKLSGDFPIGITNITNLKSLDLSGNKFSGEIPSDIEKLTELETLELSRNDFSGTIPSGINNLISIKTLDLSDNQLEGSLPDIDNLTEIRYLYIDNNYFSDISSLLNFPLSLFYLNLRNNYLDFEDLEPLMEKEISILYYSPQKGIETEDSTVVLTAGEKLELEFTVGGSQNQYTWYKDGNIFSENNNSLTIEDVQESDAGTYYCEVTNNLVPDLTIRSRKYIVTVSPETYVPSIEEYGIRIAPNPSTGRFTLYNIQEIRDIAIFNIKGERIFFTENNAASEQITINLNNKGLFVLQLKTKKGEILTEKIVIR</sequence>
<dbReference type="InterPro" id="IPR025875">
    <property type="entry name" value="Leu-rich_rpt_4"/>
</dbReference>
<dbReference type="Pfam" id="PF00560">
    <property type="entry name" value="LRR_1"/>
    <property type="match status" value="5"/>
</dbReference>
<dbReference type="SMART" id="SM00409">
    <property type="entry name" value="IG"/>
    <property type="match status" value="5"/>
</dbReference>
<dbReference type="STRING" id="385682.SAMN05444380_12347"/>
<keyword evidence="10" id="KW-0675">Receptor</keyword>
<keyword evidence="7" id="KW-1133">Transmembrane helix</keyword>
<dbReference type="PANTHER" id="PTHR48052">
    <property type="entry name" value="UNNAMED PRODUCT"/>
    <property type="match status" value="1"/>
</dbReference>
<dbReference type="InterPro" id="IPR001611">
    <property type="entry name" value="Leu-rich_rpt"/>
</dbReference>
<feature type="domain" description="Ig-like" evidence="14">
    <location>
        <begin position="1709"/>
        <end position="1783"/>
    </location>
</feature>
<organism evidence="15 16">
    <name type="scientific">Thermophagus xiamenensis</name>
    <dbReference type="NCBI Taxonomy" id="385682"/>
    <lineage>
        <taxon>Bacteria</taxon>
        <taxon>Pseudomonadati</taxon>
        <taxon>Bacteroidota</taxon>
        <taxon>Bacteroidia</taxon>
        <taxon>Marinilabiliales</taxon>
        <taxon>Marinilabiliaceae</taxon>
        <taxon>Thermophagus</taxon>
    </lineage>
</organism>
<evidence type="ECO:0000256" key="1">
    <source>
        <dbReference type="ARBA" id="ARBA00004236"/>
    </source>
</evidence>
<dbReference type="SUPFAM" id="SSF48726">
    <property type="entry name" value="Immunoglobulin"/>
    <property type="match status" value="5"/>
</dbReference>
<dbReference type="InterPro" id="IPR032675">
    <property type="entry name" value="LRR_dom_sf"/>
</dbReference>
<dbReference type="InterPro" id="IPR003598">
    <property type="entry name" value="Ig_sub2"/>
</dbReference>
<dbReference type="GO" id="GO:0012505">
    <property type="term" value="C:endomembrane system"/>
    <property type="evidence" value="ECO:0007669"/>
    <property type="project" value="UniProtKB-SubCell"/>
</dbReference>
<dbReference type="SMART" id="SM00365">
    <property type="entry name" value="LRR_SD22"/>
    <property type="match status" value="17"/>
</dbReference>
<evidence type="ECO:0000256" key="2">
    <source>
        <dbReference type="ARBA" id="ARBA00022475"/>
    </source>
</evidence>
<dbReference type="Gene3D" id="3.80.10.10">
    <property type="entry name" value="Ribonuclease Inhibitor"/>
    <property type="match status" value="10"/>
</dbReference>
<keyword evidence="5 13" id="KW-0732">Signal</keyword>
<evidence type="ECO:0000256" key="9">
    <source>
        <dbReference type="ARBA" id="ARBA00023157"/>
    </source>
</evidence>
<proteinExistence type="predicted"/>
<feature type="domain" description="Ig-like" evidence="14">
    <location>
        <begin position="353"/>
        <end position="426"/>
    </location>
</feature>
<evidence type="ECO:0000313" key="16">
    <source>
        <dbReference type="Proteomes" id="UP000181976"/>
    </source>
</evidence>
<dbReference type="PANTHER" id="PTHR48052:SF8">
    <property type="entry name" value="LRR RECEPTOR-LIKE SERINE_THREONINE-PROTEIN KINASE FLS2"/>
    <property type="match status" value="1"/>
</dbReference>
<keyword evidence="9" id="KW-1015">Disulfide bond</keyword>
<evidence type="ECO:0000256" key="13">
    <source>
        <dbReference type="SAM" id="SignalP"/>
    </source>
</evidence>
<keyword evidence="6" id="KW-0677">Repeat</keyword>
<dbReference type="PRINTS" id="PR00019">
    <property type="entry name" value="LEURICHRPT"/>
</dbReference>
<dbReference type="PROSITE" id="PS50835">
    <property type="entry name" value="IG_LIKE"/>
    <property type="match status" value="5"/>
</dbReference>
<evidence type="ECO:0000256" key="11">
    <source>
        <dbReference type="ARBA" id="ARBA00023180"/>
    </source>
</evidence>
<dbReference type="Proteomes" id="UP000181976">
    <property type="component" value="Unassembled WGS sequence"/>
</dbReference>
<dbReference type="InterPro" id="IPR003599">
    <property type="entry name" value="Ig_sub"/>
</dbReference>
<feature type="domain" description="Ig-like" evidence="14">
    <location>
        <begin position="1375"/>
        <end position="1455"/>
    </location>
</feature>
<feature type="chain" id="PRO_5010213210" evidence="13">
    <location>
        <begin position="22"/>
        <end position="1880"/>
    </location>
</feature>
<keyword evidence="4" id="KW-0812">Transmembrane</keyword>
<dbReference type="CDD" id="cd00096">
    <property type="entry name" value="Ig"/>
    <property type="match status" value="2"/>
</dbReference>
<evidence type="ECO:0000256" key="4">
    <source>
        <dbReference type="ARBA" id="ARBA00022692"/>
    </source>
</evidence>
<dbReference type="eggNOG" id="COG4886">
    <property type="taxonomic scope" value="Bacteria"/>
</dbReference>
<dbReference type="InterPro" id="IPR003591">
    <property type="entry name" value="Leu-rich_rpt_typical-subtyp"/>
</dbReference>
<dbReference type="InterPro" id="IPR026444">
    <property type="entry name" value="Secre_tail"/>
</dbReference>
<protein>
    <submittedName>
        <fullName evidence="15">Por secretion system C-terminal sorting domain-containing protein</fullName>
    </submittedName>
</protein>
<evidence type="ECO:0000259" key="14">
    <source>
        <dbReference type="PROSITE" id="PS50835"/>
    </source>
</evidence>
<dbReference type="InterPro" id="IPR013783">
    <property type="entry name" value="Ig-like_fold"/>
</dbReference>
<evidence type="ECO:0000313" key="15">
    <source>
        <dbReference type="EMBL" id="SFE94324.1"/>
    </source>
</evidence>
<keyword evidence="11" id="KW-0325">Glycoprotein</keyword>
<comment type="subcellular location">
    <subcellularLocation>
        <location evidence="1">Cell membrane</location>
    </subcellularLocation>
    <subcellularLocation>
        <location evidence="12">Endomembrane system</location>
        <topology evidence="12">Single-pass membrane protein</topology>
    </subcellularLocation>
</comment>
<dbReference type="Pfam" id="PF23598">
    <property type="entry name" value="LRR_14"/>
    <property type="match status" value="5"/>
</dbReference>
<dbReference type="SMART" id="SM00369">
    <property type="entry name" value="LRR_TYP"/>
    <property type="match status" value="25"/>
</dbReference>
<name>A0A1I2EML1_9BACT</name>